<dbReference type="AlphaFoldDB" id="A0A154INQ9"/>
<proteinExistence type="inferred from homology"/>
<comment type="caution">
    <text evidence="4">The sequence shown here is derived from an EMBL/GenBank/DDBJ whole genome shotgun (WGS) entry which is preliminary data.</text>
</comment>
<dbReference type="SUPFAM" id="SSF51735">
    <property type="entry name" value="NAD(P)-binding Rossmann-fold domains"/>
    <property type="match status" value="1"/>
</dbReference>
<accession>A0A154INQ9</accession>
<reference evidence="4" key="1">
    <citation type="submission" date="2016-03" db="EMBL/GenBank/DDBJ databases">
        <title>Microsymbionts genomes from the relict species Vavilovia formosa.</title>
        <authorList>
            <person name="Chirak E."/>
            <person name="Kimeklis A."/>
            <person name="Kopat V."/>
            <person name="Andronov E."/>
        </authorList>
    </citation>
    <scope>NUCLEOTIDE SEQUENCE [LARGE SCALE GENOMIC DNA]</scope>
    <source>
        <strain evidence="4">Vaf12</strain>
    </source>
</reference>
<organism evidence="4">
    <name type="scientific">Rhizobium leguminosarum</name>
    <dbReference type="NCBI Taxonomy" id="384"/>
    <lineage>
        <taxon>Bacteria</taxon>
        <taxon>Pseudomonadati</taxon>
        <taxon>Pseudomonadota</taxon>
        <taxon>Alphaproteobacteria</taxon>
        <taxon>Hyphomicrobiales</taxon>
        <taxon>Rhizobiaceae</taxon>
        <taxon>Rhizobium/Agrobacterium group</taxon>
        <taxon>Rhizobium</taxon>
    </lineage>
</organism>
<dbReference type="InterPro" id="IPR002347">
    <property type="entry name" value="SDR_fam"/>
</dbReference>
<dbReference type="Gene3D" id="3.40.50.720">
    <property type="entry name" value="NAD(P)-binding Rossmann-like Domain"/>
    <property type="match status" value="1"/>
</dbReference>
<dbReference type="PRINTS" id="PR00080">
    <property type="entry name" value="SDRFAMILY"/>
</dbReference>
<protein>
    <submittedName>
        <fullName evidence="4">Short-chain dehydrogenase</fullName>
    </submittedName>
</protein>
<gene>
    <name evidence="4" type="ORF">A4A59_11690</name>
</gene>
<dbReference type="Pfam" id="PF00106">
    <property type="entry name" value="adh_short"/>
    <property type="match status" value="1"/>
</dbReference>
<evidence type="ECO:0000313" key="4">
    <source>
        <dbReference type="EMBL" id="KZB02209.1"/>
    </source>
</evidence>
<evidence type="ECO:0000256" key="2">
    <source>
        <dbReference type="ARBA" id="ARBA00023002"/>
    </source>
</evidence>
<keyword evidence="2" id="KW-0560">Oxidoreductase</keyword>
<dbReference type="GO" id="GO:0016491">
    <property type="term" value="F:oxidoreductase activity"/>
    <property type="evidence" value="ECO:0007669"/>
    <property type="project" value="UniProtKB-KW"/>
</dbReference>
<dbReference type="PANTHER" id="PTHR43639:SF1">
    <property type="entry name" value="SHORT-CHAIN DEHYDROGENASE_REDUCTASE FAMILY PROTEIN"/>
    <property type="match status" value="1"/>
</dbReference>
<dbReference type="PRINTS" id="PR00081">
    <property type="entry name" value="GDHRDH"/>
</dbReference>
<evidence type="ECO:0000256" key="1">
    <source>
        <dbReference type="ARBA" id="ARBA00006484"/>
    </source>
</evidence>
<dbReference type="EMBL" id="LVYU01000076">
    <property type="protein sequence ID" value="KZB02209.1"/>
    <property type="molecule type" value="Genomic_DNA"/>
</dbReference>
<dbReference type="NCBIfam" id="NF006597">
    <property type="entry name" value="PRK09134.1"/>
    <property type="match status" value="1"/>
</dbReference>
<dbReference type="InterPro" id="IPR036291">
    <property type="entry name" value="NAD(P)-bd_dom_sf"/>
</dbReference>
<comment type="similarity">
    <text evidence="1 3">Belongs to the short-chain dehydrogenases/reductases (SDR) family.</text>
</comment>
<evidence type="ECO:0000256" key="3">
    <source>
        <dbReference type="RuleBase" id="RU000363"/>
    </source>
</evidence>
<sequence length="255" mass="27468">MNHKRLRSALITGAAKRIGRAIAEDLAANGFSVAIHANGSIGEAEELVAELRRKGYRATALQADLTDIGETAELIAKASEALGPLDLLVNNASVFQHDSARSFNAATWALHFDLHVRAPSILAAAFAQQMPAEAAGLIVNIIDQRVWALRPSFYSYTLSKSALWTATQTLAQALAPRIRVNAIGPGPSMPSERQAMEDFQAQVSALILQRGPALEEFGQTIRFLYDTPSITGQMIALDGGQHLAWQTPDVAEITE</sequence>
<name>A0A154INQ9_RHILE</name>
<dbReference type="RefSeq" id="WP_062940741.1">
    <property type="nucleotide sequence ID" value="NZ_CP171844.1"/>
</dbReference>
<dbReference type="PANTHER" id="PTHR43639">
    <property type="entry name" value="OXIDOREDUCTASE, SHORT-CHAIN DEHYDROGENASE/REDUCTASE FAMILY (AFU_ORTHOLOGUE AFUA_5G02870)"/>
    <property type="match status" value="1"/>
</dbReference>